<dbReference type="OrthoDB" id="9801102at2"/>
<accession>A0A2Z4IML1</accession>
<dbReference type="EMBL" id="CP030041">
    <property type="protein sequence ID" value="AWW31967.1"/>
    <property type="molecule type" value="Genomic_DNA"/>
</dbReference>
<dbReference type="GO" id="GO:0016787">
    <property type="term" value="F:hydrolase activity"/>
    <property type="evidence" value="ECO:0007669"/>
    <property type="project" value="UniProtKB-KW"/>
</dbReference>
<dbReference type="AlphaFoldDB" id="A0A2Z4IML1"/>
<dbReference type="InterPro" id="IPR007712">
    <property type="entry name" value="RelE/ParE_toxin"/>
</dbReference>
<dbReference type="PANTHER" id="PTHR38039:SF1">
    <property type="entry name" value="TOXIN YOEB"/>
    <property type="match status" value="1"/>
</dbReference>
<dbReference type="NCBIfam" id="TIGR02385">
    <property type="entry name" value="RelE_StbE"/>
    <property type="match status" value="1"/>
</dbReference>
<name>A0A2Z4IML1_9BACT</name>
<evidence type="ECO:0000256" key="2">
    <source>
        <dbReference type="ARBA" id="ARBA00022649"/>
    </source>
</evidence>
<dbReference type="InterPro" id="IPR035093">
    <property type="entry name" value="RelE/ParE_toxin_dom_sf"/>
</dbReference>
<evidence type="ECO:0000256" key="1">
    <source>
        <dbReference type="ARBA" id="ARBA00008172"/>
    </source>
</evidence>
<dbReference type="KEGG" id="est:DN752_18505"/>
<evidence type="ECO:0000256" key="4">
    <source>
        <dbReference type="ARBA" id="ARBA00022759"/>
    </source>
</evidence>
<evidence type="ECO:0000313" key="7">
    <source>
        <dbReference type="EMBL" id="AWW31967.1"/>
    </source>
</evidence>
<keyword evidence="8" id="KW-1185">Reference proteome</keyword>
<dbReference type="Gene3D" id="3.30.2310.20">
    <property type="entry name" value="RelE-like"/>
    <property type="match status" value="1"/>
</dbReference>
<dbReference type="InterPro" id="IPR009614">
    <property type="entry name" value="YoeB_toxin"/>
</dbReference>
<dbReference type="GO" id="GO:0006401">
    <property type="term" value="P:RNA catabolic process"/>
    <property type="evidence" value="ECO:0007669"/>
    <property type="project" value="InterPro"/>
</dbReference>
<proteinExistence type="inferred from homology"/>
<dbReference type="RefSeq" id="WP_112785340.1">
    <property type="nucleotide sequence ID" value="NZ_CP030041.1"/>
</dbReference>
<dbReference type="NCBIfam" id="TIGR02116">
    <property type="entry name" value="toxin_Txe_YoeB"/>
    <property type="match status" value="1"/>
</dbReference>
<keyword evidence="5" id="KW-0378">Hydrolase</keyword>
<comment type="similarity">
    <text evidence="1">Belongs to the YoeB family.</text>
</comment>
<keyword evidence="3" id="KW-0540">Nuclease</keyword>
<evidence type="ECO:0000256" key="6">
    <source>
        <dbReference type="ARBA" id="ARBA00030388"/>
    </source>
</evidence>
<evidence type="ECO:0000256" key="3">
    <source>
        <dbReference type="ARBA" id="ARBA00022722"/>
    </source>
</evidence>
<dbReference type="PANTHER" id="PTHR38039">
    <property type="entry name" value="TOXIN YOEB"/>
    <property type="match status" value="1"/>
</dbReference>
<reference evidence="7 8" key="1">
    <citation type="submission" date="2018-06" db="EMBL/GenBank/DDBJ databases">
        <title>Echinicola strongylocentroti sp. nov., isolated from a sea urchin Strongylocentrotus intermedius.</title>
        <authorList>
            <person name="Bae S.S."/>
        </authorList>
    </citation>
    <scope>NUCLEOTIDE SEQUENCE [LARGE SCALE GENOMIC DNA]</scope>
    <source>
        <strain evidence="7 8">MEBiC08714</strain>
    </source>
</reference>
<protein>
    <recommendedName>
        <fullName evidence="6">Putative mRNA interferase YoeB</fullName>
    </recommendedName>
</protein>
<evidence type="ECO:0000256" key="5">
    <source>
        <dbReference type="ARBA" id="ARBA00022801"/>
    </source>
</evidence>
<dbReference type="GO" id="GO:0004519">
    <property type="term" value="F:endonuclease activity"/>
    <property type="evidence" value="ECO:0007669"/>
    <property type="project" value="UniProtKB-KW"/>
</dbReference>
<keyword evidence="4" id="KW-0255">Endonuclease</keyword>
<evidence type="ECO:0000313" key="8">
    <source>
        <dbReference type="Proteomes" id="UP000248688"/>
    </source>
</evidence>
<dbReference type="SUPFAM" id="SSF143011">
    <property type="entry name" value="RelE-like"/>
    <property type="match status" value="1"/>
</dbReference>
<dbReference type="Proteomes" id="UP000248688">
    <property type="component" value="Chromosome"/>
</dbReference>
<sequence>MNFEVDFTERALKDIKRHIKSGNKRLLDKLDQLLDELEYHPETGTGKPEKLKHISGYWSRRINKKHRLVYTIDGKKIVVTVISAYGHYED</sequence>
<dbReference type="Pfam" id="PF06769">
    <property type="entry name" value="YoeB_toxin"/>
    <property type="match status" value="1"/>
</dbReference>
<keyword evidence="2" id="KW-1277">Toxin-antitoxin system</keyword>
<dbReference type="GO" id="GO:0045892">
    <property type="term" value="P:negative regulation of DNA-templated transcription"/>
    <property type="evidence" value="ECO:0007669"/>
    <property type="project" value="TreeGrafter"/>
</dbReference>
<organism evidence="7 8">
    <name type="scientific">Echinicola strongylocentroti</name>
    <dbReference type="NCBI Taxonomy" id="1795355"/>
    <lineage>
        <taxon>Bacteria</taxon>
        <taxon>Pseudomonadati</taxon>
        <taxon>Bacteroidota</taxon>
        <taxon>Cytophagia</taxon>
        <taxon>Cytophagales</taxon>
        <taxon>Cyclobacteriaceae</taxon>
        <taxon>Echinicola</taxon>
    </lineage>
</organism>
<gene>
    <name evidence="7" type="ORF">DN752_18505</name>
</gene>